<accession>A0A4Z1GQY2</accession>
<proteinExistence type="predicted"/>
<sequence length="204" mass="22379">MSTAVSDFYSLCRQIGHPPPTFIKLNSQPKNRVALVVTVYGQPIVSSRPESTYKAAKTALARKATNYLSGSQTTMPQIVFDAGNAIFGNNGQSISNASALQHQAANLAVSISRYQFSRITDKLMAKQPVPHNALSTDDQLHLEKHFRRQIISQLGSATGVQVTAVADLMADIILRRPEGQTTEWHEAMRVFTERLAQRLNEGSG</sequence>
<protein>
    <submittedName>
        <fullName evidence="1">Uncharacterized protein</fullName>
    </submittedName>
</protein>
<name>A0A4Z1GQY2_9HELO</name>
<gene>
    <name evidence="1" type="ORF">BHYA_0068g00180</name>
</gene>
<organism evidence="1 2">
    <name type="scientific">Botrytis hyacinthi</name>
    <dbReference type="NCBI Taxonomy" id="278943"/>
    <lineage>
        <taxon>Eukaryota</taxon>
        <taxon>Fungi</taxon>
        <taxon>Dikarya</taxon>
        <taxon>Ascomycota</taxon>
        <taxon>Pezizomycotina</taxon>
        <taxon>Leotiomycetes</taxon>
        <taxon>Helotiales</taxon>
        <taxon>Sclerotiniaceae</taxon>
        <taxon>Botrytis</taxon>
    </lineage>
</organism>
<evidence type="ECO:0000313" key="2">
    <source>
        <dbReference type="Proteomes" id="UP000297814"/>
    </source>
</evidence>
<dbReference type="Proteomes" id="UP000297814">
    <property type="component" value="Unassembled WGS sequence"/>
</dbReference>
<reference evidence="1 2" key="1">
    <citation type="submission" date="2017-12" db="EMBL/GenBank/DDBJ databases">
        <title>Comparative genomics of Botrytis spp.</title>
        <authorList>
            <person name="Valero-Jimenez C.A."/>
            <person name="Tapia P."/>
            <person name="Veloso J."/>
            <person name="Silva-Moreno E."/>
            <person name="Staats M."/>
            <person name="Valdes J.H."/>
            <person name="Van Kan J.A.L."/>
        </authorList>
    </citation>
    <scope>NUCLEOTIDE SEQUENCE [LARGE SCALE GENOMIC DNA]</scope>
    <source>
        <strain evidence="1 2">Bh0001</strain>
    </source>
</reference>
<dbReference type="EMBL" id="PQXK01000068">
    <property type="protein sequence ID" value="TGO38738.1"/>
    <property type="molecule type" value="Genomic_DNA"/>
</dbReference>
<keyword evidence="2" id="KW-1185">Reference proteome</keyword>
<evidence type="ECO:0000313" key="1">
    <source>
        <dbReference type="EMBL" id="TGO38738.1"/>
    </source>
</evidence>
<dbReference type="AlphaFoldDB" id="A0A4Z1GQY2"/>
<comment type="caution">
    <text evidence="1">The sequence shown here is derived from an EMBL/GenBank/DDBJ whole genome shotgun (WGS) entry which is preliminary data.</text>
</comment>